<gene>
    <name evidence="12" type="ORF">OG517_05935</name>
</gene>
<keyword evidence="3 10" id="KW-1003">Cell membrane</keyword>
<feature type="transmembrane region" description="Helical" evidence="10">
    <location>
        <begin position="88"/>
        <end position="112"/>
    </location>
</feature>
<keyword evidence="6 10" id="KW-0915">Sodium</keyword>
<keyword evidence="13" id="KW-1185">Reference proteome</keyword>
<proteinExistence type="inferred from homology"/>
<sequence>MVRVDSGGGGMRSVGTVLFLVVLATVVATGARRWRIPAPSLLVVAGLVVALIPGTPEIRVSPEVIGLIVLPPLLYASAEELSWRELRLVWKPVSVLAVGLVLASAAAVGLVASLLTPLTWQMALVLGAVLASTDPVAVTALGRRLALPPRVQVLVQAESLFNDATSLVLFRVAIVVAAASGGVSWQAAGTEFALLAGGGILIGGAVAGVVALMRRRTEDPVLETVIALVTPYAAYVLAEAVHASGVTSVVVAGVVLGGRADRFTNARIRIQLHAVNGTVVFLLESVVFSLIGLTLPGQVAALTADDGLWPLYALAVAATLITVRLLWVLPLSAVVQRNAGVRPSWRVPAVLTWAGTRGVVPLAAALSIPVAEGDGSLLGQRPLVLVLTTSVVVVTLVAQGFTLADVVRRSGIALEQDHTEREEASARCALAAAGIRRLGEVSDLEAVPDVVADRLRRSLQARLEHARDRPEEADLAESADQVYRLLRRDLIRVEAVELQRLYDEHHISDTTRRRLQRSLDLEEARLDLAR</sequence>
<evidence type="ECO:0000256" key="6">
    <source>
        <dbReference type="ARBA" id="ARBA00023053"/>
    </source>
</evidence>
<keyword evidence="7 10" id="KW-0406">Ion transport</keyword>
<dbReference type="InterPro" id="IPR006153">
    <property type="entry name" value="Cation/H_exchanger_TM"/>
</dbReference>
<dbReference type="InterPro" id="IPR004705">
    <property type="entry name" value="Cation/H_exchanger_CPA1_bac"/>
</dbReference>
<dbReference type="PANTHER" id="PTHR10110">
    <property type="entry name" value="SODIUM/HYDROGEN EXCHANGER"/>
    <property type="match status" value="1"/>
</dbReference>
<feature type="transmembrane region" description="Helical" evidence="10">
    <location>
        <begin position="192"/>
        <end position="213"/>
    </location>
</feature>
<feature type="transmembrane region" description="Helical" evidence="10">
    <location>
        <begin position="383"/>
        <end position="404"/>
    </location>
</feature>
<dbReference type="Pfam" id="PF00999">
    <property type="entry name" value="Na_H_Exchanger"/>
    <property type="match status" value="1"/>
</dbReference>
<evidence type="ECO:0000256" key="10">
    <source>
        <dbReference type="RuleBase" id="RU366002"/>
    </source>
</evidence>
<dbReference type="Proteomes" id="UP001432039">
    <property type="component" value="Chromosome"/>
</dbReference>
<evidence type="ECO:0000313" key="13">
    <source>
        <dbReference type="Proteomes" id="UP001432039"/>
    </source>
</evidence>
<evidence type="ECO:0000256" key="9">
    <source>
        <dbReference type="ARBA" id="ARBA00023201"/>
    </source>
</evidence>
<feature type="transmembrane region" description="Helical" evidence="10">
    <location>
        <begin position="12"/>
        <end position="29"/>
    </location>
</feature>
<keyword evidence="8 10" id="KW-0472">Membrane</keyword>
<accession>A0ABZ1T8L4</accession>
<evidence type="ECO:0000256" key="8">
    <source>
        <dbReference type="ARBA" id="ARBA00023136"/>
    </source>
</evidence>
<evidence type="ECO:0000256" key="2">
    <source>
        <dbReference type="ARBA" id="ARBA00022448"/>
    </source>
</evidence>
<evidence type="ECO:0000256" key="1">
    <source>
        <dbReference type="ARBA" id="ARBA00004651"/>
    </source>
</evidence>
<dbReference type="NCBIfam" id="TIGR00831">
    <property type="entry name" value="a_cpa1"/>
    <property type="match status" value="1"/>
</dbReference>
<comment type="function">
    <text evidence="10">Na(+)/H(+) antiporter that extrudes sodium in exchange for external protons.</text>
</comment>
<dbReference type="RefSeq" id="WP_328960525.1">
    <property type="nucleotide sequence ID" value="NZ_CP108090.1"/>
</dbReference>
<feature type="transmembrane region" description="Helical" evidence="10">
    <location>
        <begin position="347"/>
        <end position="371"/>
    </location>
</feature>
<comment type="similarity">
    <text evidence="10">Belongs to the monovalent cation:proton antiporter 1 (CPA1) transporter (TC 2.A.36) family.</text>
</comment>
<keyword evidence="5 10" id="KW-1133">Transmembrane helix</keyword>
<feature type="domain" description="Cation/H+ exchanger transmembrane" evidence="11">
    <location>
        <begin position="22"/>
        <end position="407"/>
    </location>
</feature>
<dbReference type="Gene3D" id="6.10.140.1330">
    <property type="match status" value="1"/>
</dbReference>
<keyword evidence="4 10" id="KW-0812">Transmembrane</keyword>
<organism evidence="12 13">
    <name type="scientific">Streptomyces virginiae</name>
    <name type="common">Streptomyces cinnamonensis</name>
    <dbReference type="NCBI Taxonomy" id="1961"/>
    <lineage>
        <taxon>Bacteria</taxon>
        <taxon>Bacillati</taxon>
        <taxon>Actinomycetota</taxon>
        <taxon>Actinomycetes</taxon>
        <taxon>Kitasatosporales</taxon>
        <taxon>Streptomycetaceae</taxon>
        <taxon>Streptomyces</taxon>
    </lineage>
</organism>
<dbReference type="EMBL" id="CP108090">
    <property type="protein sequence ID" value="WUQ11001.1"/>
    <property type="molecule type" value="Genomic_DNA"/>
</dbReference>
<feature type="transmembrane region" description="Helical" evidence="10">
    <location>
        <begin position="272"/>
        <end position="291"/>
    </location>
</feature>
<keyword evidence="9 10" id="KW-0739">Sodium transport</keyword>
<evidence type="ECO:0000256" key="7">
    <source>
        <dbReference type="ARBA" id="ARBA00023065"/>
    </source>
</evidence>
<keyword evidence="10" id="KW-0050">Antiport</keyword>
<feature type="transmembrane region" description="Helical" evidence="10">
    <location>
        <begin position="118"/>
        <end position="141"/>
    </location>
</feature>
<evidence type="ECO:0000259" key="11">
    <source>
        <dbReference type="Pfam" id="PF00999"/>
    </source>
</evidence>
<evidence type="ECO:0000313" key="12">
    <source>
        <dbReference type="EMBL" id="WUQ11001.1"/>
    </source>
</evidence>
<keyword evidence="2 10" id="KW-0813">Transport</keyword>
<evidence type="ECO:0000256" key="3">
    <source>
        <dbReference type="ARBA" id="ARBA00022475"/>
    </source>
</evidence>
<feature type="transmembrane region" description="Helical" evidence="10">
    <location>
        <begin position="311"/>
        <end position="335"/>
    </location>
</feature>
<name>A0ABZ1T8L4_STRVG</name>
<evidence type="ECO:0000256" key="5">
    <source>
        <dbReference type="ARBA" id="ARBA00022989"/>
    </source>
</evidence>
<dbReference type="InterPro" id="IPR018422">
    <property type="entry name" value="Cation/H_exchanger_CPA1"/>
</dbReference>
<evidence type="ECO:0000256" key="4">
    <source>
        <dbReference type="ARBA" id="ARBA00022692"/>
    </source>
</evidence>
<feature type="transmembrane region" description="Helical" evidence="10">
    <location>
        <begin position="168"/>
        <end position="186"/>
    </location>
</feature>
<comment type="subcellular location">
    <subcellularLocation>
        <location evidence="1 10">Cell membrane</location>
        <topology evidence="1 10">Multi-pass membrane protein</topology>
    </subcellularLocation>
</comment>
<reference evidence="12" key="1">
    <citation type="submission" date="2022-10" db="EMBL/GenBank/DDBJ databases">
        <title>The complete genomes of actinobacterial strains from the NBC collection.</title>
        <authorList>
            <person name="Joergensen T.S."/>
            <person name="Alvarez Arevalo M."/>
            <person name="Sterndorff E.B."/>
            <person name="Faurdal D."/>
            <person name="Vuksanovic O."/>
            <person name="Mourched A.-S."/>
            <person name="Charusanti P."/>
            <person name="Shaw S."/>
            <person name="Blin K."/>
            <person name="Weber T."/>
        </authorList>
    </citation>
    <scope>NUCLEOTIDE SEQUENCE</scope>
    <source>
        <strain evidence="12">NBC_00248</strain>
    </source>
</reference>
<dbReference type="PANTHER" id="PTHR10110:SF86">
    <property type="entry name" value="SODIUM_HYDROGEN EXCHANGER 7"/>
    <property type="match status" value="1"/>
</dbReference>
<comment type="caution">
    <text evidence="10">Lacks conserved residue(s) required for the propagation of feature annotation.</text>
</comment>
<protein>
    <submittedName>
        <fullName evidence="12">Na+/H+ antiporter</fullName>
    </submittedName>
</protein>